<dbReference type="AlphaFoldDB" id="A0A1M6JCP5"/>
<keyword evidence="2" id="KW-1185">Reference proteome</keyword>
<gene>
    <name evidence="1" type="ORF">SAMN02745244_02527</name>
</gene>
<proteinExistence type="predicted"/>
<evidence type="ECO:0008006" key="3">
    <source>
        <dbReference type="Google" id="ProtNLM"/>
    </source>
</evidence>
<name>A0A1M6JCP5_9ACTN</name>
<sequence length="133" mass="14321">MRTMGLVGWNVWLWAAPSSQLQWGPVTDSISEGDVTVTLTANVVRMRWEMGNGDDVVCGAGTPWSSVRSRGGHNVASPTCGYVYEEDGIYTVSGTSEWEVDWSGGGWSGTLPLSLSREVEVIVGELQSVNVNP</sequence>
<accession>A0A1M6JCP5</accession>
<protein>
    <recommendedName>
        <fullName evidence="3">PKD domain-containing protein</fullName>
    </recommendedName>
</protein>
<dbReference type="EMBL" id="FQZG01000049">
    <property type="protein sequence ID" value="SHJ44516.1"/>
    <property type="molecule type" value="Genomic_DNA"/>
</dbReference>
<dbReference type="Proteomes" id="UP000184512">
    <property type="component" value="Unassembled WGS sequence"/>
</dbReference>
<evidence type="ECO:0000313" key="1">
    <source>
        <dbReference type="EMBL" id="SHJ44516.1"/>
    </source>
</evidence>
<dbReference type="STRING" id="1123357.SAMN02745244_02527"/>
<evidence type="ECO:0000313" key="2">
    <source>
        <dbReference type="Proteomes" id="UP000184512"/>
    </source>
</evidence>
<reference evidence="1 2" key="1">
    <citation type="submission" date="2016-11" db="EMBL/GenBank/DDBJ databases">
        <authorList>
            <person name="Jaros S."/>
            <person name="Januszkiewicz K."/>
            <person name="Wedrychowicz H."/>
        </authorList>
    </citation>
    <scope>NUCLEOTIDE SEQUENCE [LARGE SCALE GENOMIC DNA]</scope>
    <source>
        <strain evidence="1 2">DSM 12906</strain>
    </source>
</reference>
<organism evidence="1 2">
    <name type="scientific">Tessaracoccus bendigoensis DSM 12906</name>
    <dbReference type="NCBI Taxonomy" id="1123357"/>
    <lineage>
        <taxon>Bacteria</taxon>
        <taxon>Bacillati</taxon>
        <taxon>Actinomycetota</taxon>
        <taxon>Actinomycetes</taxon>
        <taxon>Propionibacteriales</taxon>
        <taxon>Propionibacteriaceae</taxon>
        <taxon>Tessaracoccus</taxon>
    </lineage>
</organism>